<sequence>MSVFSRRTLTAVAAVAGLGVLAACGTSDPMGTSPATTDPGAATGDTTLVVGSQAYYSNEIIAEIYAQALEGAGYTVEREYQIGQREVYLPELEAGDLDVMPEYGGNLLQYYNSDAEVTDTASIVEALGQELPDGLRVLTPAEASDQDSYTVTRAFADEHNLTAIGDLAGIDGLTIAANSEFATRPYGPDGVQQAYGVTIALTPVEDSGGPLTLRALLDGTTQVADLYTADPAIADNDLVVLDDPESLILPQNVLPLVSERVDAEAEAVLDDVNAQLSASDLQELNAQSVNEQRRSADIASEWLAAKGLA</sequence>
<proteinExistence type="predicted"/>
<dbReference type="CDD" id="cd13606">
    <property type="entry name" value="PBP2_ProX_like"/>
    <property type="match status" value="1"/>
</dbReference>
<feature type="chain" id="PRO_5045192034" evidence="1">
    <location>
        <begin position="23"/>
        <end position="309"/>
    </location>
</feature>
<evidence type="ECO:0000259" key="2">
    <source>
        <dbReference type="Pfam" id="PF04069"/>
    </source>
</evidence>
<dbReference type="Gene3D" id="3.40.190.10">
    <property type="entry name" value="Periplasmic binding protein-like II"/>
    <property type="match status" value="1"/>
</dbReference>
<reference evidence="3 4" key="1">
    <citation type="journal article" date="2023" name="Environ Microbiome">
        <title>A coral-associated actinobacterium mitigates coral bleaching under heat stress.</title>
        <authorList>
            <person name="Li J."/>
            <person name="Zou Y."/>
            <person name="Li Q."/>
            <person name="Zhang J."/>
            <person name="Bourne D.G."/>
            <person name="Lyu Y."/>
            <person name="Liu C."/>
            <person name="Zhang S."/>
        </authorList>
    </citation>
    <scope>NUCLEOTIDE SEQUENCE [LARGE SCALE GENOMIC DNA]</scope>
    <source>
        <strain evidence="3 4">SCSIO 13291</strain>
    </source>
</reference>
<accession>A0ABZ3C5M2</accession>
<feature type="domain" description="ABC-type glycine betaine transport system substrate-binding" evidence="2">
    <location>
        <begin position="47"/>
        <end position="304"/>
    </location>
</feature>
<feature type="signal peptide" evidence="1">
    <location>
        <begin position="1"/>
        <end position="22"/>
    </location>
</feature>
<dbReference type="SUPFAM" id="SSF53850">
    <property type="entry name" value="Periplasmic binding protein-like II"/>
    <property type="match status" value="1"/>
</dbReference>
<organism evidence="3 4">
    <name type="scientific">Propioniciclava soli</name>
    <dbReference type="NCBI Taxonomy" id="2775081"/>
    <lineage>
        <taxon>Bacteria</taxon>
        <taxon>Bacillati</taxon>
        <taxon>Actinomycetota</taxon>
        <taxon>Actinomycetes</taxon>
        <taxon>Propionibacteriales</taxon>
        <taxon>Propionibacteriaceae</taxon>
        <taxon>Propioniciclava</taxon>
    </lineage>
</organism>
<dbReference type="Gene3D" id="3.40.190.120">
    <property type="entry name" value="Osmoprotection protein (prox), domain 2"/>
    <property type="match status" value="1"/>
</dbReference>
<dbReference type="InterPro" id="IPR006311">
    <property type="entry name" value="TAT_signal"/>
</dbReference>
<dbReference type="RefSeq" id="WP_342372100.1">
    <property type="nucleotide sequence ID" value="NZ_CP115965.1"/>
</dbReference>
<dbReference type="Proteomes" id="UP001434337">
    <property type="component" value="Chromosome"/>
</dbReference>
<protein>
    <submittedName>
        <fullName evidence="3">ABC transporter substrate-binding protein</fullName>
    </submittedName>
</protein>
<dbReference type="EMBL" id="CP115965">
    <property type="protein sequence ID" value="WZW97845.1"/>
    <property type="molecule type" value="Genomic_DNA"/>
</dbReference>
<evidence type="ECO:0000313" key="3">
    <source>
        <dbReference type="EMBL" id="WZW97845.1"/>
    </source>
</evidence>
<keyword evidence="4" id="KW-1185">Reference proteome</keyword>
<dbReference type="Pfam" id="PF04069">
    <property type="entry name" value="OpuAC"/>
    <property type="match status" value="1"/>
</dbReference>
<name>A0ABZ3C5M2_9ACTN</name>
<evidence type="ECO:0000313" key="4">
    <source>
        <dbReference type="Proteomes" id="UP001434337"/>
    </source>
</evidence>
<dbReference type="PROSITE" id="PS51318">
    <property type="entry name" value="TAT"/>
    <property type="match status" value="1"/>
</dbReference>
<evidence type="ECO:0000256" key="1">
    <source>
        <dbReference type="SAM" id="SignalP"/>
    </source>
</evidence>
<dbReference type="InterPro" id="IPR007210">
    <property type="entry name" value="ABC_Gly_betaine_transp_sub-bd"/>
</dbReference>
<gene>
    <name evidence="3" type="ORF">PCC79_13205</name>
</gene>
<keyword evidence="1" id="KW-0732">Signal</keyword>
<dbReference type="PROSITE" id="PS51257">
    <property type="entry name" value="PROKAR_LIPOPROTEIN"/>
    <property type="match status" value="1"/>
</dbReference>